<feature type="active site" description="Proton donor" evidence="5">
    <location>
        <position position="120"/>
    </location>
</feature>
<dbReference type="EC" id="2.4.1.207" evidence="6"/>
<dbReference type="Pfam" id="PF00722">
    <property type="entry name" value="Glyco_hydro_16"/>
    <property type="match status" value="1"/>
</dbReference>
<dbReference type="GO" id="GO:0016762">
    <property type="term" value="F:xyloglucan:xyloglucosyl transferase activity"/>
    <property type="evidence" value="ECO:0007669"/>
    <property type="project" value="UniProtKB-EC"/>
</dbReference>
<gene>
    <name evidence="8" type="ORF">C2S53_017928</name>
</gene>
<evidence type="ECO:0000256" key="3">
    <source>
        <dbReference type="ARBA" id="ARBA00023157"/>
    </source>
</evidence>
<dbReference type="InterPro" id="IPR000757">
    <property type="entry name" value="Beta-glucanase-like"/>
</dbReference>
<dbReference type="Pfam" id="PF06955">
    <property type="entry name" value="XET_C"/>
    <property type="match status" value="1"/>
</dbReference>
<dbReference type="SUPFAM" id="SSF49899">
    <property type="entry name" value="Concanavalin A-like lectins/glucanases"/>
    <property type="match status" value="1"/>
</dbReference>
<dbReference type="InterPro" id="IPR010713">
    <property type="entry name" value="XET_C"/>
</dbReference>
<proteinExistence type="inferred from homology"/>
<keyword evidence="9" id="KW-1185">Reference proteome</keyword>
<protein>
    <recommendedName>
        <fullName evidence="6">Xyloglucan endotransglucosylase/hydrolase</fullName>
        <ecNumber evidence="6">2.4.1.207</ecNumber>
    </recommendedName>
</protein>
<dbReference type="PANTHER" id="PTHR31062">
    <property type="entry name" value="XYLOGLUCAN ENDOTRANSGLUCOSYLASE/HYDROLASE PROTEIN 8-RELATED"/>
    <property type="match status" value="1"/>
</dbReference>
<evidence type="ECO:0000256" key="4">
    <source>
        <dbReference type="ARBA" id="ARBA00023295"/>
    </source>
</evidence>
<dbReference type="GO" id="GO:0048046">
    <property type="term" value="C:apoplast"/>
    <property type="evidence" value="ECO:0007669"/>
    <property type="project" value="UniProtKB-SubCell"/>
</dbReference>
<dbReference type="GO" id="GO:0004553">
    <property type="term" value="F:hydrolase activity, hydrolyzing O-glycosyl compounds"/>
    <property type="evidence" value="ECO:0007669"/>
    <property type="project" value="InterPro"/>
</dbReference>
<dbReference type="AlphaFoldDB" id="A0AAD4IY84"/>
<evidence type="ECO:0000313" key="8">
    <source>
        <dbReference type="EMBL" id="KAH6823326.1"/>
    </source>
</evidence>
<organism evidence="8 9">
    <name type="scientific">Perilla frutescens var. hirtella</name>
    <name type="common">Perilla citriodora</name>
    <name type="synonym">Perilla setoyensis</name>
    <dbReference type="NCBI Taxonomy" id="608512"/>
    <lineage>
        <taxon>Eukaryota</taxon>
        <taxon>Viridiplantae</taxon>
        <taxon>Streptophyta</taxon>
        <taxon>Embryophyta</taxon>
        <taxon>Tracheophyta</taxon>
        <taxon>Spermatophyta</taxon>
        <taxon>Magnoliopsida</taxon>
        <taxon>eudicotyledons</taxon>
        <taxon>Gunneridae</taxon>
        <taxon>Pentapetalae</taxon>
        <taxon>asterids</taxon>
        <taxon>lamiids</taxon>
        <taxon>Lamiales</taxon>
        <taxon>Lamiaceae</taxon>
        <taxon>Nepetoideae</taxon>
        <taxon>Elsholtzieae</taxon>
        <taxon>Perilla</taxon>
    </lineage>
</organism>
<name>A0AAD4IY84_PERFH</name>
<dbReference type="Proteomes" id="UP001190926">
    <property type="component" value="Unassembled WGS sequence"/>
</dbReference>
<keyword evidence="4 6" id="KW-0326">Glycosidase</keyword>
<dbReference type="GO" id="GO:0010411">
    <property type="term" value="P:xyloglucan metabolic process"/>
    <property type="evidence" value="ECO:0007669"/>
    <property type="project" value="InterPro"/>
</dbReference>
<comment type="PTM">
    <text evidence="6">Contains at least one intrachain disulfide bond essential for its enzymatic activity.</text>
</comment>
<keyword evidence="2 6" id="KW-0378">Hydrolase</keyword>
<dbReference type="GO" id="GO:0071555">
    <property type="term" value="P:cell wall organization"/>
    <property type="evidence" value="ECO:0007669"/>
    <property type="project" value="UniProtKB-KW"/>
</dbReference>
<evidence type="ECO:0000256" key="5">
    <source>
        <dbReference type="PIRSR" id="PIRSR005604-1"/>
    </source>
</evidence>
<keyword evidence="3" id="KW-1015">Disulfide bond</keyword>
<dbReference type="InterPro" id="IPR013320">
    <property type="entry name" value="ConA-like_dom_sf"/>
</dbReference>
<reference evidence="8 9" key="1">
    <citation type="journal article" date="2021" name="Nat. Commun.">
        <title>Incipient diploidization of the medicinal plant Perilla within 10,000 years.</title>
        <authorList>
            <person name="Zhang Y."/>
            <person name="Shen Q."/>
            <person name="Leng L."/>
            <person name="Zhang D."/>
            <person name="Chen S."/>
            <person name="Shi Y."/>
            <person name="Ning Z."/>
            <person name="Chen S."/>
        </authorList>
    </citation>
    <scope>NUCLEOTIDE SEQUENCE [LARGE SCALE GENOMIC DNA]</scope>
    <source>
        <strain evidence="9">cv. PC099</strain>
    </source>
</reference>
<feature type="signal peptide" evidence="6">
    <location>
        <begin position="1"/>
        <end position="26"/>
    </location>
</feature>
<dbReference type="PROSITE" id="PS51762">
    <property type="entry name" value="GH16_2"/>
    <property type="match status" value="1"/>
</dbReference>
<dbReference type="InterPro" id="IPR044791">
    <property type="entry name" value="Beta-glucanase/XTH"/>
</dbReference>
<feature type="domain" description="GH16" evidence="7">
    <location>
        <begin position="27"/>
        <end position="235"/>
    </location>
</feature>
<evidence type="ECO:0000256" key="1">
    <source>
        <dbReference type="ARBA" id="ARBA00022679"/>
    </source>
</evidence>
<comment type="caution">
    <text evidence="8">The sequence shown here is derived from an EMBL/GenBank/DDBJ whole genome shotgun (WGS) entry which is preliminary data.</text>
</comment>
<dbReference type="EMBL" id="SDAM02000971">
    <property type="protein sequence ID" value="KAH6823326.1"/>
    <property type="molecule type" value="Genomic_DNA"/>
</dbReference>
<keyword evidence="6" id="KW-0134">Cell wall</keyword>
<dbReference type="PIRSF" id="PIRSF005604">
    <property type="entry name" value="XET"/>
    <property type="match status" value="1"/>
</dbReference>
<evidence type="ECO:0000256" key="2">
    <source>
        <dbReference type="ARBA" id="ARBA00022801"/>
    </source>
</evidence>
<keyword evidence="6" id="KW-0052">Apoplast</keyword>
<dbReference type="InterPro" id="IPR016455">
    <property type="entry name" value="XTH"/>
</dbReference>
<feature type="active site" description="Nucleophile" evidence="5">
    <location>
        <position position="116"/>
    </location>
</feature>
<keyword evidence="6" id="KW-0964">Secreted</keyword>
<evidence type="ECO:0000259" key="7">
    <source>
        <dbReference type="PROSITE" id="PS51762"/>
    </source>
</evidence>
<comment type="similarity">
    <text evidence="6">Belongs to the glycosyl hydrolase 16 family.</text>
</comment>
<evidence type="ECO:0000256" key="6">
    <source>
        <dbReference type="RuleBase" id="RU361120"/>
    </source>
</evidence>
<keyword evidence="6" id="KW-0732">Signal</keyword>
<evidence type="ECO:0000313" key="9">
    <source>
        <dbReference type="Proteomes" id="UP001190926"/>
    </source>
</evidence>
<accession>A0AAD4IY84</accession>
<comment type="function">
    <text evidence="6">Catalyzes xyloglucan endohydrolysis (XEH) and/or endotransglycosylation (XET). Cleaves and religates xyloglucan polymers, an essential constituent of the primary cell wall, and thereby participates in cell wall construction of growing tissues.</text>
</comment>
<keyword evidence="6" id="KW-0961">Cell wall biogenesis/degradation</keyword>
<feature type="chain" id="PRO_5041782602" description="Xyloglucan endotransglucosylase/hydrolase" evidence="6">
    <location>
        <begin position="27"/>
        <end position="315"/>
    </location>
</feature>
<keyword evidence="1 6" id="KW-0808">Transferase</keyword>
<sequence>MAEFFSAVVIVAVICSSSNLLQSSEAADQNRITPSRISFNKGFKALYGEANVIPYEDDGSVDISMDGTTSSGFHSRQMYVNGNFETSLKLPSSYTAGVVVTFYTSNNQKYPYRHDEIDFEFLGHIGGKNWTVQTNFYGNGRVDRGREERYGLWFDPSEDYHRYRIRWGPNRITYYVDDVPIRHVRRVPAMGMGAEADFPSKEMRLYGTIWNGSDWATGGGKYKMDLSYGPFVAKYSGFVLDGCPFNETCSSGSGGDVNGDLTREERVKMNGFRRKWMNYSYCYDKTRYAVPLPECVFNSRELRHLQKLHPTTYGH</sequence>
<dbReference type="GO" id="GO:0042546">
    <property type="term" value="P:cell wall biogenesis"/>
    <property type="evidence" value="ECO:0007669"/>
    <property type="project" value="InterPro"/>
</dbReference>
<dbReference type="Gene3D" id="2.60.120.200">
    <property type="match status" value="1"/>
</dbReference>
<comment type="subcellular location">
    <subcellularLocation>
        <location evidence="6">Secreted</location>
        <location evidence="6">Cell wall</location>
    </subcellularLocation>
    <subcellularLocation>
        <location evidence="6">Secreted</location>
        <location evidence="6">Extracellular space</location>
        <location evidence="6">Apoplast</location>
    </subcellularLocation>
</comment>